<dbReference type="EC" id="3.5.3.26" evidence="3"/>
<evidence type="ECO:0000259" key="1">
    <source>
        <dbReference type="Pfam" id="PF05899"/>
    </source>
</evidence>
<reference evidence="4" key="1">
    <citation type="journal article" date="2019" name="Int. J. Syst. Evol. Microbiol.">
        <title>The Global Catalogue of Microorganisms (GCM) 10K type strain sequencing project: providing services to taxonomists for standard genome sequencing and annotation.</title>
        <authorList>
            <consortium name="The Broad Institute Genomics Platform"/>
            <consortium name="The Broad Institute Genome Sequencing Center for Infectious Disease"/>
            <person name="Wu L."/>
            <person name="Ma J."/>
        </authorList>
    </citation>
    <scope>NUCLEOTIDE SEQUENCE [LARGE SCALE GENOMIC DNA]</scope>
    <source>
        <strain evidence="4">CGMCC 1.16026</strain>
    </source>
</reference>
<dbReference type="Gene3D" id="2.60.120.10">
    <property type="entry name" value="Jelly Rolls"/>
    <property type="match status" value="1"/>
</dbReference>
<dbReference type="InterPro" id="IPR044697">
    <property type="entry name" value="UGlyAH_cupin_C"/>
</dbReference>
<dbReference type="Pfam" id="PF05899">
    <property type="entry name" value="Cupin_3"/>
    <property type="match status" value="1"/>
</dbReference>
<dbReference type="NCBIfam" id="TIGR03214">
    <property type="entry name" value="ura-cupin"/>
    <property type="match status" value="1"/>
</dbReference>
<dbReference type="Pfam" id="PF07883">
    <property type="entry name" value="Cupin_2"/>
    <property type="match status" value="1"/>
</dbReference>
<dbReference type="InterPro" id="IPR017627">
    <property type="entry name" value="UGHY"/>
</dbReference>
<accession>A0ABW1Z7W0</accession>
<organism evidence="3 4">
    <name type="scientific">Granulicella cerasi</name>
    <dbReference type="NCBI Taxonomy" id="741063"/>
    <lineage>
        <taxon>Bacteria</taxon>
        <taxon>Pseudomonadati</taxon>
        <taxon>Acidobacteriota</taxon>
        <taxon>Terriglobia</taxon>
        <taxon>Terriglobales</taxon>
        <taxon>Acidobacteriaceae</taxon>
        <taxon>Granulicella</taxon>
    </lineage>
</organism>
<evidence type="ECO:0000259" key="2">
    <source>
        <dbReference type="Pfam" id="PF07883"/>
    </source>
</evidence>
<gene>
    <name evidence="3" type="primary">allE</name>
    <name evidence="3" type="ORF">ACFQBQ_06115</name>
</gene>
<dbReference type="GO" id="GO:0071522">
    <property type="term" value="F:ureidoglycine aminohydrolase activity"/>
    <property type="evidence" value="ECO:0007669"/>
    <property type="project" value="UniProtKB-EC"/>
</dbReference>
<feature type="domain" description="Cupin type-2" evidence="2">
    <location>
        <begin position="169"/>
        <end position="235"/>
    </location>
</feature>
<dbReference type="CDD" id="cd02212">
    <property type="entry name" value="cupin_UGlyAH_C"/>
    <property type="match status" value="1"/>
</dbReference>
<evidence type="ECO:0000313" key="4">
    <source>
        <dbReference type="Proteomes" id="UP001596391"/>
    </source>
</evidence>
<dbReference type="EMBL" id="JBHSWI010000001">
    <property type="protein sequence ID" value="MFC6645168.1"/>
    <property type="molecule type" value="Genomic_DNA"/>
</dbReference>
<keyword evidence="4" id="KW-1185">Reference proteome</keyword>
<dbReference type="Proteomes" id="UP001596391">
    <property type="component" value="Unassembled WGS sequence"/>
</dbReference>
<comment type="caution">
    <text evidence="3">The sequence shown here is derived from an EMBL/GenBank/DDBJ whole genome shotgun (WGS) entry which is preliminary data.</text>
</comment>
<dbReference type="PANTHER" id="PTHR34571:SF1">
    <property type="entry name" value="(S)-UREIDOGLYCINE AMINOHYDROLASE"/>
    <property type="match status" value="1"/>
</dbReference>
<dbReference type="InterPro" id="IPR013096">
    <property type="entry name" value="Cupin_2"/>
</dbReference>
<dbReference type="InterPro" id="IPR011051">
    <property type="entry name" value="RmlC_Cupin_sf"/>
</dbReference>
<feature type="domain" description="(S)-ureidoglycine aminohydrolase cupin" evidence="1">
    <location>
        <begin position="46"/>
        <end position="121"/>
    </location>
</feature>
<sequence length="246" mass="27431">MHHLGHTTSSNKRDHLLLAPDTFIRTPMPGITKGFAIVHVAPQAGAAFTQMTVELDANGTLTEGPTQRLIYVLEGKLTLQEPSSKKQHQLAPGSYAYLPTEHPHTITAKTKARLAVIDKPYMPLETEPNPEFFIGREQDLKPTALNGDPDLEVRALMPDSPQFDFACNTMTYQPGASLPQVEIHYMEHGLLMLEGGGIYRLGDAWYPTQAGDFIWMAPYCPQWFGAIGKKPAKYLIYKDFNRHTLA</sequence>
<proteinExistence type="predicted"/>
<dbReference type="RefSeq" id="WP_263371559.1">
    <property type="nucleotide sequence ID" value="NZ_JAGSYD010000003.1"/>
</dbReference>
<dbReference type="InterPro" id="IPR008579">
    <property type="entry name" value="UGlyAH_Cupin_dom"/>
</dbReference>
<name>A0ABW1Z7W0_9BACT</name>
<evidence type="ECO:0000313" key="3">
    <source>
        <dbReference type="EMBL" id="MFC6645168.1"/>
    </source>
</evidence>
<protein>
    <submittedName>
        <fullName evidence="3">(S)-ureidoglycine aminohydrolase</fullName>
        <ecNumber evidence="3">3.5.3.26</ecNumber>
    </submittedName>
</protein>
<dbReference type="InterPro" id="IPR014710">
    <property type="entry name" value="RmlC-like_jellyroll"/>
</dbReference>
<dbReference type="PANTHER" id="PTHR34571">
    <property type="entry name" value="(S)-UREIDOGLYCINE AMINOHYDROLASE"/>
    <property type="match status" value="1"/>
</dbReference>
<dbReference type="SUPFAM" id="SSF51182">
    <property type="entry name" value="RmlC-like cupins"/>
    <property type="match status" value="1"/>
</dbReference>
<keyword evidence="3" id="KW-0378">Hydrolase</keyword>